<feature type="region of interest" description="Disordered" evidence="1">
    <location>
        <begin position="21"/>
        <end position="53"/>
    </location>
</feature>
<name>A0A397HBN4_9GLOM</name>
<sequence>MFQESRILRIHIKRRVELSSLQNEPSFVHNEPESSETSKKNTSAPQTVHFSEELKSTIPEIVDELKTEKLEKNQENINQIKEEIDFLANINQQFGAEND</sequence>
<feature type="compositionally biased region" description="Polar residues" evidence="1">
    <location>
        <begin position="40"/>
        <end position="49"/>
    </location>
</feature>
<dbReference type="Proteomes" id="UP000266861">
    <property type="component" value="Unassembled WGS sequence"/>
</dbReference>
<gene>
    <name evidence="2" type="ORF">Glove_365g62</name>
</gene>
<feature type="compositionally biased region" description="Basic and acidic residues" evidence="1">
    <location>
        <begin position="30"/>
        <end position="39"/>
    </location>
</feature>
<evidence type="ECO:0000256" key="1">
    <source>
        <dbReference type="SAM" id="MobiDB-lite"/>
    </source>
</evidence>
<organism evidence="2 3">
    <name type="scientific">Diversispora epigaea</name>
    <dbReference type="NCBI Taxonomy" id="1348612"/>
    <lineage>
        <taxon>Eukaryota</taxon>
        <taxon>Fungi</taxon>
        <taxon>Fungi incertae sedis</taxon>
        <taxon>Mucoromycota</taxon>
        <taxon>Glomeromycotina</taxon>
        <taxon>Glomeromycetes</taxon>
        <taxon>Diversisporales</taxon>
        <taxon>Diversisporaceae</taxon>
        <taxon>Diversispora</taxon>
    </lineage>
</organism>
<dbReference type="EMBL" id="PQFF01000331">
    <property type="protein sequence ID" value="RHZ59094.1"/>
    <property type="molecule type" value="Genomic_DNA"/>
</dbReference>
<keyword evidence="3" id="KW-1185">Reference proteome</keyword>
<protein>
    <submittedName>
        <fullName evidence="2">Uncharacterized protein</fullName>
    </submittedName>
</protein>
<dbReference type="OrthoDB" id="2487844at2759"/>
<evidence type="ECO:0000313" key="3">
    <source>
        <dbReference type="Proteomes" id="UP000266861"/>
    </source>
</evidence>
<dbReference type="AlphaFoldDB" id="A0A397HBN4"/>
<reference evidence="2 3" key="1">
    <citation type="submission" date="2018-08" db="EMBL/GenBank/DDBJ databases">
        <title>Genome and evolution of the arbuscular mycorrhizal fungus Diversispora epigaea (formerly Glomus versiforme) and its bacterial endosymbionts.</title>
        <authorList>
            <person name="Sun X."/>
            <person name="Fei Z."/>
            <person name="Harrison M."/>
        </authorList>
    </citation>
    <scope>NUCLEOTIDE SEQUENCE [LARGE SCALE GENOMIC DNA]</scope>
    <source>
        <strain evidence="2 3">IT104</strain>
    </source>
</reference>
<proteinExistence type="predicted"/>
<comment type="caution">
    <text evidence="2">The sequence shown here is derived from an EMBL/GenBank/DDBJ whole genome shotgun (WGS) entry which is preliminary data.</text>
</comment>
<accession>A0A397HBN4</accession>
<evidence type="ECO:0000313" key="2">
    <source>
        <dbReference type="EMBL" id="RHZ59094.1"/>
    </source>
</evidence>